<dbReference type="Pfam" id="PF01447">
    <property type="entry name" value="Peptidase_M4"/>
    <property type="match status" value="1"/>
</dbReference>
<dbReference type="InterPro" id="IPR049457">
    <property type="entry name" value="Emfourin"/>
</dbReference>
<evidence type="ECO:0000259" key="10">
    <source>
        <dbReference type="Pfam" id="PF02868"/>
    </source>
</evidence>
<evidence type="ECO:0000256" key="6">
    <source>
        <dbReference type="ARBA" id="ARBA00023049"/>
    </source>
</evidence>
<comment type="cofactor">
    <cofactor evidence="7">
        <name>Zn(2+)</name>
        <dbReference type="ChEBI" id="CHEBI:29105"/>
    </cofactor>
</comment>
<comment type="caution">
    <text evidence="11">The sequence shown here is derived from an EMBL/GenBank/DDBJ whole genome shotgun (WGS) entry which is preliminary data.</text>
</comment>
<evidence type="ECO:0000256" key="2">
    <source>
        <dbReference type="ARBA" id="ARBA00022670"/>
    </source>
</evidence>
<proteinExistence type="inferred from homology"/>
<keyword evidence="6 7" id="KW-0482">Metalloprotease</keyword>
<dbReference type="InterPro" id="IPR013856">
    <property type="entry name" value="Peptidase_M4_domain"/>
</dbReference>
<comment type="similarity">
    <text evidence="1 7">Belongs to the peptidase M4 family.</text>
</comment>
<evidence type="ECO:0000256" key="4">
    <source>
        <dbReference type="ARBA" id="ARBA00022801"/>
    </source>
</evidence>
<keyword evidence="4 7" id="KW-0378">Hydrolase</keyword>
<gene>
    <name evidence="11" type="ORF">NCI01_15930</name>
</gene>
<protein>
    <recommendedName>
        <fullName evidence="7">Neutral metalloproteinase</fullName>
        <ecNumber evidence="7">3.4.24.-</ecNumber>
    </recommendedName>
</protein>
<keyword evidence="5 7" id="KW-0862">Zinc</keyword>
<dbReference type="EC" id="3.4.24.-" evidence="7"/>
<dbReference type="PANTHER" id="PTHR43579:SF1">
    <property type="entry name" value="NEUTRAL METALLOPROTEINASE"/>
    <property type="match status" value="1"/>
</dbReference>
<dbReference type="Gene3D" id="3.10.170.10">
    <property type="match status" value="1"/>
</dbReference>
<dbReference type="PRINTS" id="PR00730">
    <property type="entry name" value="THERMOLYSIN"/>
</dbReference>
<organism evidence="11 12">
    <name type="scientific">Nocardioides pinisoli</name>
    <dbReference type="NCBI Taxonomy" id="2950279"/>
    <lineage>
        <taxon>Bacteria</taxon>
        <taxon>Bacillati</taxon>
        <taxon>Actinomycetota</taxon>
        <taxon>Actinomycetes</taxon>
        <taxon>Propionibacteriales</taxon>
        <taxon>Nocardioidaceae</taxon>
        <taxon>Nocardioides</taxon>
    </lineage>
</organism>
<keyword evidence="7" id="KW-0964">Secreted</keyword>
<dbReference type="InterPro" id="IPR027268">
    <property type="entry name" value="Peptidase_M4/M1_CTD_sf"/>
</dbReference>
<evidence type="ECO:0000256" key="8">
    <source>
        <dbReference type="SAM" id="MobiDB-lite"/>
    </source>
</evidence>
<keyword evidence="3" id="KW-0479">Metal-binding</keyword>
<dbReference type="Proteomes" id="UP001204524">
    <property type="component" value="Unassembled WGS sequence"/>
</dbReference>
<evidence type="ECO:0000256" key="3">
    <source>
        <dbReference type="ARBA" id="ARBA00022723"/>
    </source>
</evidence>
<dbReference type="Gene3D" id="1.10.390.10">
    <property type="entry name" value="Neutral Protease Domain 2"/>
    <property type="match status" value="1"/>
</dbReference>
<dbReference type="CDD" id="cd09597">
    <property type="entry name" value="M4_TLP"/>
    <property type="match status" value="1"/>
</dbReference>
<dbReference type="InterPro" id="IPR001570">
    <property type="entry name" value="Peptidase_M4_C_domain"/>
</dbReference>
<feature type="region of interest" description="Disordered" evidence="8">
    <location>
        <begin position="60"/>
        <end position="81"/>
    </location>
</feature>
<sequence>MTTSRGPRCTFIPPWLAERVDGPEQAASDDDLRRERAARARALRTAETPGVVAGPAWTVHDAGSSTTLPGTPARRAGEPATGDVAVDEAAAGIEATLEMFLEDLSRDSHDGAGAPVSLTVHYGSRYNNAFWDGTQLVFGDGDGRVFERFTKPVDVLAHEFSHAVIEHTADLTYQGQSGALNESVADVFASCLKQRLLGQDAGEGDWLIGQGIFKPSVQARALRDMAAPGTAYDDPAVGADPQVGHMDDYVDTTSDNGGVHLNSGIPNKAFQLAAVAIGGTSIAGAGRIWYDALVGGDVPSDATFTTFAAATVAAAGEHADAVRQAWAQVGVDAEVDAGTADDAAPQPPQPPAGGRLRVERSGGFAGRTETAEVDLGRADDPDLGQLVSEAVLASATTDAPPRPDMFVYTFIVDDLEPVRVPEHLMTASQAELAQRILSSGPTSGGPA</sequence>
<evidence type="ECO:0000256" key="5">
    <source>
        <dbReference type="ARBA" id="ARBA00022833"/>
    </source>
</evidence>
<dbReference type="InterPro" id="IPR023612">
    <property type="entry name" value="Peptidase_M4"/>
</dbReference>
<accession>A0ABT1L373</accession>
<dbReference type="SUPFAM" id="SSF55486">
    <property type="entry name" value="Metalloproteases ('zincins'), catalytic domain"/>
    <property type="match status" value="1"/>
</dbReference>
<keyword evidence="2 7" id="KW-0645">Protease</keyword>
<evidence type="ECO:0000313" key="11">
    <source>
        <dbReference type="EMBL" id="MCP3423291.1"/>
    </source>
</evidence>
<dbReference type="Pfam" id="PF20242">
    <property type="entry name" value="Emfourin"/>
    <property type="match status" value="1"/>
</dbReference>
<dbReference type="EMBL" id="JANARS010000006">
    <property type="protein sequence ID" value="MCP3423291.1"/>
    <property type="molecule type" value="Genomic_DNA"/>
</dbReference>
<evidence type="ECO:0000256" key="7">
    <source>
        <dbReference type="RuleBase" id="RU366073"/>
    </source>
</evidence>
<keyword evidence="12" id="KW-1185">Reference proteome</keyword>
<evidence type="ECO:0000256" key="1">
    <source>
        <dbReference type="ARBA" id="ARBA00009388"/>
    </source>
</evidence>
<evidence type="ECO:0000313" key="12">
    <source>
        <dbReference type="Proteomes" id="UP001204524"/>
    </source>
</evidence>
<dbReference type="Pfam" id="PF02868">
    <property type="entry name" value="Peptidase_M4_C"/>
    <property type="match status" value="1"/>
</dbReference>
<reference evidence="11 12" key="1">
    <citation type="submission" date="2022-06" db="EMBL/GenBank/DDBJ databases">
        <authorList>
            <person name="So Y."/>
        </authorList>
    </citation>
    <scope>NUCLEOTIDE SEQUENCE [LARGE SCALE GENOMIC DNA]</scope>
    <source>
        <strain evidence="11 12">STR3</strain>
    </source>
</reference>
<feature type="domain" description="Peptidase M4" evidence="9">
    <location>
        <begin position="84"/>
        <end position="166"/>
    </location>
</feature>
<dbReference type="PANTHER" id="PTHR43579">
    <property type="match status" value="1"/>
</dbReference>
<dbReference type="InterPro" id="IPR052759">
    <property type="entry name" value="Metalloprotease_M4"/>
</dbReference>
<comment type="subcellular location">
    <subcellularLocation>
        <location evidence="7">Secreted</location>
    </subcellularLocation>
</comment>
<name>A0ABT1L373_9ACTN</name>
<dbReference type="RefSeq" id="WP_254182483.1">
    <property type="nucleotide sequence ID" value="NZ_JANARS010000006.1"/>
</dbReference>
<feature type="domain" description="Peptidase M4 C-terminal" evidence="10">
    <location>
        <begin position="169"/>
        <end position="331"/>
    </location>
</feature>
<comment type="function">
    <text evidence="7">Extracellular zinc metalloprotease.</text>
</comment>
<feature type="region of interest" description="Disordered" evidence="8">
    <location>
        <begin position="338"/>
        <end position="357"/>
    </location>
</feature>
<evidence type="ECO:0000259" key="9">
    <source>
        <dbReference type="Pfam" id="PF01447"/>
    </source>
</evidence>